<dbReference type="EMBL" id="KN832893">
    <property type="protein sequence ID" value="KIM93743.1"/>
    <property type="molecule type" value="Genomic_DNA"/>
</dbReference>
<dbReference type="HOGENOM" id="CLU_839626_0_0_1"/>
<evidence type="ECO:0000256" key="1">
    <source>
        <dbReference type="SAM" id="MobiDB-lite"/>
    </source>
</evidence>
<proteinExistence type="predicted"/>
<name>A0A0C3C4C5_OIDMZ</name>
<accession>A0A0C3C4C5</accession>
<dbReference type="AlphaFoldDB" id="A0A0C3C4C5"/>
<gene>
    <name evidence="2" type="ORF">OIDMADRAFT_35563</name>
</gene>
<feature type="compositionally biased region" description="Basic residues" evidence="1">
    <location>
        <begin position="197"/>
        <end position="206"/>
    </location>
</feature>
<feature type="compositionally biased region" description="Basic and acidic residues" evidence="1">
    <location>
        <begin position="159"/>
        <end position="168"/>
    </location>
</feature>
<evidence type="ECO:0000313" key="2">
    <source>
        <dbReference type="EMBL" id="KIM93743.1"/>
    </source>
</evidence>
<dbReference type="InParanoid" id="A0A0C3C4C5"/>
<reference evidence="2 3" key="1">
    <citation type="submission" date="2014-04" db="EMBL/GenBank/DDBJ databases">
        <authorList>
            <consortium name="DOE Joint Genome Institute"/>
            <person name="Kuo A."/>
            <person name="Martino E."/>
            <person name="Perotto S."/>
            <person name="Kohler A."/>
            <person name="Nagy L.G."/>
            <person name="Floudas D."/>
            <person name="Copeland A."/>
            <person name="Barry K.W."/>
            <person name="Cichocki N."/>
            <person name="Veneault-Fourrey C."/>
            <person name="LaButti K."/>
            <person name="Lindquist E.A."/>
            <person name="Lipzen A."/>
            <person name="Lundell T."/>
            <person name="Morin E."/>
            <person name="Murat C."/>
            <person name="Sun H."/>
            <person name="Tunlid A."/>
            <person name="Henrissat B."/>
            <person name="Grigoriev I.V."/>
            <person name="Hibbett D.S."/>
            <person name="Martin F."/>
            <person name="Nordberg H.P."/>
            <person name="Cantor M.N."/>
            <person name="Hua S.X."/>
        </authorList>
    </citation>
    <scope>NUCLEOTIDE SEQUENCE [LARGE SCALE GENOMIC DNA]</scope>
    <source>
        <strain evidence="2 3">Zn</strain>
    </source>
</reference>
<feature type="region of interest" description="Disordered" evidence="1">
    <location>
        <begin position="149"/>
        <end position="212"/>
    </location>
</feature>
<sequence>MERSTPINQPEDIISINDSLNSLPSVPIPKTKAKPRSKTIEYQNIKEKCLDQGILPDQSVIQDYYDIHGESLPPKLIDLYNQVVDELNENRVKKRGVRKHKYYATAFSDIPWQEPQLSKAGREEPRLPKAKKVSKGTKRTFEEVFETPYKDMYSSEGPSKGKEHEHYKQTGNSERNQGDDSNTKNPPRGTGREQLKSSKRKGQKAKRNLEGPISEEWEVRKLTTVGNRTQRQTYGEISRRMDIAVQKTFNKNPKESLSIMHRWLRHEFLDLSKYQLPTICTEEAEAAQYPIIESKHAGTVVSTDLKLFVLYDLRHGGVVPLGPPVVKVQPA</sequence>
<feature type="region of interest" description="Disordered" evidence="1">
    <location>
        <begin position="116"/>
        <end position="137"/>
    </location>
</feature>
<keyword evidence="3" id="KW-1185">Reference proteome</keyword>
<organism evidence="2 3">
    <name type="scientific">Oidiodendron maius (strain Zn)</name>
    <dbReference type="NCBI Taxonomy" id="913774"/>
    <lineage>
        <taxon>Eukaryota</taxon>
        <taxon>Fungi</taxon>
        <taxon>Dikarya</taxon>
        <taxon>Ascomycota</taxon>
        <taxon>Pezizomycotina</taxon>
        <taxon>Leotiomycetes</taxon>
        <taxon>Leotiomycetes incertae sedis</taxon>
        <taxon>Myxotrichaceae</taxon>
        <taxon>Oidiodendron</taxon>
    </lineage>
</organism>
<dbReference type="Proteomes" id="UP000054321">
    <property type="component" value="Unassembled WGS sequence"/>
</dbReference>
<evidence type="ECO:0000313" key="3">
    <source>
        <dbReference type="Proteomes" id="UP000054321"/>
    </source>
</evidence>
<feature type="compositionally biased region" description="Basic residues" evidence="1">
    <location>
        <begin position="128"/>
        <end position="137"/>
    </location>
</feature>
<protein>
    <submittedName>
        <fullName evidence="2">Uncharacterized protein</fullName>
    </submittedName>
</protein>
<reference evidence="3" key="2">
    <citation type="submission" date="2015-01" db="EMBL/GenBank/DDBJ databases">
        <title>Evolutionary Origins and Diversification of the Mycorrhizal Mutualists.</title>
        <authorList>
            <consortium name="DOE Joint Genome Institute"/>
            <consortium name="Mycorrhizal Genomics Consortium"/>
            <person name="Kohler A."/>
            <person name="Kuo A."/>
            <person name="Nagy L.G."/>
            <person name="Floudas D."/>
            <person name="Copeland A."/>
            <person name="Barry K.W."/>
            <person name="Cichocki N."/>
            <person name="Veneault-Fourrey C."/>
            <person name="LaButti K."/>
            <person name="Lindquist E.A."/>
            <person name="Lipzen A."/>
            <person name="Lundell T."/>
            <person name="Morin E."/>
            <person name="Murat C."/>
            <person name="Riley R."/>
            <person name="Ohm R."/>
            <person name="Sun H."/>
            <person name="Tunlid A."/>
            <person name="Henrissat B."/>
            <person name="Grigoriev I.V."/>
            <person name="Hibbett D.S."/>
            <person name="Martin F."/>
        </authorList>
    </citation>
    <scope>NUCLEOTIDE SEQUENCE [LARGE SCALE GENOMIC DNA]</scope>
    <source>
        <strain evidence="3">Zn</strain>
    </source>
</reference>